<dbReference type="InterPro" id="IPR015914">
    <property type="entry name" value="PAPs_N"/>
</dbReference>
<dbReference type="Pfam" id="PF00149">
    <property type="entry name" value="Metallophos"/>
    <property type="match status" value="1"/>
</dbReference>
<evidence type="ECO:0000313" key="4">
    <source>
        <dbReference type="EMBL" id="UVI28269.1"/>
    </source>
</evidence>
<feature type="domain" description="Purple acid phosphatase N-terminal" evidence="3">
    <location>
        <begin position="37"/>
        <end position="137"/>
    </location>
</feature>
<proteinExistence type="predicted"/>
<dbReference type="RefSeq" id="WP_258384357.1">
    <property type="nucleotide sequence ID" value="NZ_CP091430.1"/>
</dbReference>
<evidence type="ECO:0000313" key="5">
    <source>
        <dbReference type="Proteomes" id="UP001057877"/>
    </source>
</evidence>
<evidence type="ECO:0000259" key="3">
    <source>
        <dbReference type="Pfam" id="PF16656"/>
    </source>
</evidence>
<dbReference type="InterPro" id="IPR008963">
    <property type="entry name" value="Purple_acid_Pase-like_N"/>
</dbReference>
<dbReference type="InterPro" id="IPR029052">
    <property type="entry name" value="Metallo-depent_PP-like"/>
</dbReference>
<organism evidence="4 5">
    <name type="scientific">Paenibacillus spongiae</name>
    <dbReference type="NCBI Taxonomy" id="2909671"/>
    <lineage>
        <taxon>Bacteria</taxon>
        <taxon>Bacillati</taxon>
        <taxon>Bacillota</taxon>
        <taxon>Bacilli</taxon>
        <taxon>Bacillales</taxon>
        <taxon>Paenibacillaceae</taxon>
        <taxon>Paenibacillus</taxon>
    </lineage>
</organism>
<dbReference type="PANTHER" id="PTHR45867">
    <property type="entry name" value="PURPLE ACID PHOSPHATASE"/>
    <property type="match status" value="1"/>
</dbReference>
<protein>
    <submittedName>
        <fullName evidence="4">Metallophosphoesterase family protein</fullName>
    </submittedName>
</protein>
<keyword evidence="5" id="KW-1185">Reference proteome</keyword>
<dbReference type="SUPFAM" id="SSF56300">
    <property type="entry name" value="Metallo-dependent phosphatases"/>
    <property type="match status" value="1"/>
</dbReference>
<dbReference type="EMBL" id="CP091430">
    <property type="protein sequence ID" value="UVI28269.1"/>
    <property type="molecule type" value="Genomic_DNA"/>
</dbReference>
<reference evidence="4" key="1">
    <citation type="submission" date="2022-01" db="EMBL/GenBank/DDBJ databases">
        <title>Paenibacillus spongiae sp. nov., isolated from marine sponge.</title>
        <authorList>
            <person name="Li Z."/>
            <person name="Zhang M."/>
        </authorList>
    </citation>
    <scope>NUCLEOTIDE SEQUENCE</scope>
    <source>
        <strain evidence="4">PHS-Z3</strain>
    </source>
</reference>
<dbReference type="Gene3D" id="2.60.40.380">
    <property type="entry name" value="Purple acid phosphatase-like, N-terminal"/>
    <property type="match status" value="1"/>
</dbReference>
<dbReference type="PANTHER" id="PTHR45867:SF3">
    <property type="entry name" value="ACID PHOSPHATASE TYPE 7"/>
    <property type="match status" value="1"/>
</dbReference>
<dbReference type="Pfam" id="PF16656">
    <property type="entry name" value="Pur_ac_phosph_N"/>
    <property type="match status" value="1"/>
</dbReference>
<keyword evidence="1" id="KW-0732">Signal</keyword>
<sequence length="411" mass="45911">MLRKYAFGIITLLLVLAAVLLIWMEQRQTVTQPPNKPQSLVTTFKGDPKTSRAFTWHTKSTEGEAVLQVLKGSSAAAFESGDVLEFRGATTAIENDKGVFQGVRKAEASGLAPGTGYMYRVGDGSSGGWSEPAAFETEAEESGPFTFLNVTDSQGITEQDFELWGKTLEKAFEQFPEAEFIVHNGDLTEYPEDEEAWKSLFGKASSWIRSYPLMPVTGNHEEVDKDAERFVSHFLLPDNGSDSSIAGTTYSFDYGPVHFVVLNTESKAKDQAQWLRSDLEATDKEWIIAAIHRPAYGGSSDKSVLKQWVPVFDEFGVDLVLQGHNHEYSRSYPLKDGKVVESGGAVYATVNSSGPKFNEKKEDQFYHKVHFQNYRQMFAGIRVDDNTLTYKAYDVDGRLMDEFILKHDPNN</sequence>
<dbReference type="Gene3D" id="3.60.21.10">
    <property type="match status" value="1"/>
</dbReference>
<dbReference type="SUPFAM" id="SSF49363">
    <property type="entry name" value="Purple acid phosphatase, N-terminal domain"/>
    <property type="match status" value="1"/>
</dbReference>
<evidence type="ECO:0000259" key="2">
    <source>
        <dbReference type="Pfam" id="PF00149"/>
    </source>
</evidence>
<evidence type="ECO:0000256" key="1">
    <source>
        <dbReference type="ARBA" id="ARBA00022729"/>
    </source>
</evidence>
<gene>
    <name evidence="4" type="ORF">L1F29_22830</name>
</gene>
<dbReference type="InterPro" id="IPR004843">
    <property type="entry name" value="Calcineurin-like_PHP"/>
</dbReference>
<accession>A0ABY5S2Z6</accession>
<feature type="domain" description="Calcineurin-like phosphoesterase" evidence="2">
    <location>
        <begin position="167"/>
        <end position="328"/>
    </location>
</feature>
<dbReference type="Proteomes" id="UP001057877">
    <property type="component" value="Chromosome"/>
</dbReference>
<name>A0ABY5S2Z6_9BACL</name>